<dbReference type="Proteomes" id="UP000001057">
    <property type="component" value="Segment"/>
</dbReference>
<keyword evidence="2" id="KW-1185">Reference proteome</keyword>
<name>D4P7M7_9CAUD</name>
<proteinExistence type="predicted"/>
<sequence length="74" mass="8281">MELTFTIPDEEYARVGKAFCEMVGHEPCGTQECLLLGVTRIVIGRVTRHEIFKAEKEARSGIPPLNILPETIPQ</sequence>
<dbReference type="GeneID" id="18559719"/>
<dbReference type="EMBL" id="GU580942">
    <property type="protein sequence ID" value="ADD81007.1"/>
    <property type="molecule type" value="Genomic_DNA"/>
</dbReference>
<dbReference type="KEGG" id="vg:18559719"/>
<reference evidence="1 2" key="1">
    <citation type="journal article" date="2011" name="Appl. Environ. Microbiol.">
        <title>Genomic and functional analyses of Rhodococcus equi phages ReqiPepy6, ReqiPoco6, ReqiPine5, and ReqiDocB7.</title>
        <authorList>
            <person name="Summer E.J."/>
            <person name="Liu M."/>
            <person name="Gill J.J."/>
            <person name="Grant M."/>
            <person name="Chan-Cortes T.N."/>
            <person name="Ferguson L."/>
            <person name="Janes C."/>
            <person name="Lange K."/>
            <person name="Bertoli M."/>
            <person name="Moore C."/>
            <person name="Orchard R.C."/>
            <person name="Cohen N."/>
            <person name="Young R."/>
        </authorList>
    </citation>
    <scope>NUCLEOTIDE SEQUENCE [LARGE SCALE GENOMIC DNA]</scope>
</reference>
<protein>
    <submittedName>
        <fullName evidence="1">Gp009</fullName>
    </submittedName>
</protein>
<organism evidence="1 2">
    <name type="scientific">Rhodococcus phage ReqiPoco6</name>
    <dbReference type="NCBI Taxonomy" id="691964"/>
    <lineage>
        <taxon>Viruses</taxon>
        <taxon>Duplodnaviria</taxon>
        <taxon>Heunggongvirae</taxon>
        <taxon>Uroviricota</taxon>
        <taxon>Caudoviricetes</taxon>
        <taxon>Pepyhexavirus</taxon>
        <taxon>Pepyhexavirus poco6</taxon>
    </lineage>
</organism>
<evidence type="ECO:0000313" key="2">
    <source>
        <dbReference type="Proteomes" id="UP000001057"/>
    </source>
</evidence>
<dbReference type="RefSeq" id="YP_009012590.1">
    <property type="nucleotide sequence ID" value="NC_023694.1"/>
</dbReference>
<evidence type="ECO:0000313" key="1">
    <source>
        <dbReference type="EMBL" id="ADD81007.1"/>
    </source>
</evidence>
<accession>D4P7M7</accession>
<gene>
    <name evidence="1" type="ORF">Poco6gene009</name>
</gene>